<evidence type="ECO:0000313" key="1">
    <source>
        <dbReference type="Ensembl" id="ENSSPUP00000015651.1"/>
    </source>
</evidence>
<dbReference type="GO" id="GO:0060271">
    <property type="term" value="P:cilium assembly"/>
    <property type="evidence" value="ECO:0007669"/>
    <property type="project" value="InterPro"/>
</dbReference>
<reference evidence="1" key="1">
    <citation type="submission" date="2025-08" db="UniProtKB">
        <authorList>
            <consortium name="Ensembl"/>
        </authorList>
    </citation>
    <scope>IDENTIFICATION</scope>
</reference>
<evidence type="ECO:0000313" key="2">
    <source>
        <dbReference type="Proteomes" id="UP000694392"/>
    </source>
</evidence>
<dbReference type="InterPro" id="IPR029600">
    <property type="entry name" value="IFT81"/>
</dbReference>
<dbReference type="GO" id="GO:0036064">
    <property type="term" value="C:ciliary basal body"/>
    <property type="evidence" value="ECO:0007669"/>
    <property type="project" value="TreeGrafter"/>
</dbReference>
<dbReference type="Ensembl" id="ENSSPUT00000016687.1">
    <property type="protein sequence ID" value="ENSSPUP00000015651.1"/>
    <property type="gene ID" value="ENSSPUG00000012094.1"/>
</dbReference>
<dbReference type="PANTHER" id="PTHR15614:SF2">
    <property type="entry name" value="INTRAFLAGELLAR TRANSPORT PROTEIN 81 HOMOLOG"/>
    <property type="match status" value="1"/>
</dbReference>
<proteinExistence type="predicted"/>
<name>A0A8D0L8M6_SPHPU</name>
<dbReference type="PANTHER" id="PTHR15614">
    <property type="entry name" value="INTRAFLAGELLAR TRANSPORT PROTEIN 81 HOMOLOG"/>
    <property type="match status" value="1"/>
</dbReference>
<organism evidence="1 2">
    <name type="scientific">Sphenodon punctatus</name>
    <name type="common">Tuatara</name>
    <name type="synonym">Hatteria punctata</name>
    <dbReference type="NCBI Taxonomy" id="8508"/>
    <lineage>
        <taxon>Eukaryota</taxon>
        <taxon>Metazoa</taxon>
        <taxon>Chordata</taxon>
        <taxon>Craniata</taxon>
        <taxon>Vertebrata</taxon>
        <taxon>Euteleostomi</taxon>
        <taxon>Lepidosauria</taxon>
        <taxon>Sphenodontia</taxon>
        <taxon>Sphenodontidae</taxon>
        <taxon>Sphenodon</taxon>
    </lineage>
</organism>
<dbReference type="Proteomes" id="UP000694392">
    <property type="component" value="Unplaced"/>
</dbReference>
<dbReference type="AlphaFoldDB" id="A0A8D0L8M6"/>
<sequence length="62" mass="7104">MRHAAADSKPESLMKRLEEEIKFSSYLVSEKCPKELESKKQSLYFLQKVVAEPAMGQSDLNE</sequence>
<reference evidence="1" key="2">
    <citation type="submission" date="2025-09" db="UniProtKB">
        <authorList>
            <consortium name="Ensembl"/>
        </authorList>
    </citation>
    <scope>IDENTIFICATION</scope>
</reference>
<dbReference type="GO" id="GO:0030992">
    <property type="term" value="C:intraciliary transport particle B"/>
    <property type="evidence" value="ECO:0007669"/>
    <property type="project" value="InterPro"/>
</dbReference>
<accession>A0A8D0L8M6</accession>
<keyword evidence="2" id="KW-1185">Reference proteome</keyword>
<dbReference type="GO" id="GO:0042073">
    <property type="term" value="P:intraciliary transport"/>
    <property type="evidence" value="ECO:0007669"/>
    <property type="project" value="InterPro"/>
</dbReference>
<protein>
    <submittedName>
        <fullName evidence="1">Uncharacterized protein</fullName>
    </submittedName>
</protein>
<dbReference type="GO" id="GO:0015631">
    <property type="term" value="F:tubulin binding"/>
    <property type="evidence" value="ECO:0007669"/>
    <property type="project" value="InterPro"/>
</dbReference>